<dbReference type="EMBL" id="CM042020">
    <property type="protein sequence ID" value="KAI3821030.1"/>
    <property type="molecule type" value="Genomic_DNA"/>
</dbReference>
<proteinExistence type="predicted"/>
<accession>A0ACB9JNB3</accession>
<reference evidence="1 2" key="2">
    <citation type="journal article" date="2022" name="Mol. Ecol. Resour.">
        <title>The genomes of chicory, endive, great burdock and yacon provide insights into Asteraceae paleo-polyploidization history and plant inulin production.</title>
        <authorList>
            <person name="Fan W."/>
            <person name="Wang S."/>
            <person name="Wang H."/>
            <person name="Wang A."/>
            <person name="Jiang F."/>
            <person name="Liu H."/>
            <person name="Zhao H."/>
            <person name="Xu D."/>
            <person name="Zhang Y."/>
        </authorList>
    </citation>
    <scope>NUCLEOTIDE SEQUENCE [LARGE SCALE GENOMIC DNA]</scope>
    <source>
        <strain evidence="2">cv. Yunnan</strain>
        <tissue evidence="1">Leaves</tissue>
    </source>
</reference>
<comment type="caution">
    <text evidence="1">The sequence shown here is derived from an EMBL/GenBank/DDBJ whole genome shotgun (WGS) entry which is preliminary data.</text>
</comment>
<keyword evidence="2" id="KW-1185">Reference proteome</keyword>
<evidence type="ECO:0000313" key="1">
    <source>
        <dbReference type="EMBL" id="KAI3821030.1"/>
    </source>
</evidence>
<name>A0ACB9JNB3_9ASTR</name>
<dbReference type="Proteomes" id="UP001056120">
    <property type="component" value="Linkage Group LG03"/>
</dbReference>
<reference evidence="2" key="1">
    <citation type="journal article" date="2022" name="Mol. Ecol. Resour.">
        <title>The genomes of chicory, endive, great burdock and yacon provide insights into Asteraceae palaeo-polyploidization history and plant inulin production.</title>
        <authorList>
            <person name="Fan W."/>
            <person name="Wang S."/>
            <person name="Wang H."/>
            <person name="Wang A."/>
            <person name="Jiang F."/>
            <person name="Liu H."/>
            <person name="Zhao H."/>
            <person name="Xu D."/>
            <person name="Zhang Y."/>
        </authorList>
    </citation>
    <scope>NUCLEOTIDE SEQUENCE [LARGE SCALE GENOMIC DNA]</scope>
    <source>
        <strain evidence="2">cv. Yunnan</strain>
    </source>
</reference>
<protein>
    <submittedName>
        <fullName evidence="1">Uncharacterized protein</fullName>
    </submittedName>
</protein>
<sequence length="173" mass="18991">MAIGEASSSSTEVDSNSFVVVSCSKCLVLKDENDRIHDQLKPLRIAALSYKENEKPFKDSIENLKKERHEFSIKISEQQFHLDVAYKGLEKRNSVVRKVSGKGLATNAIPPPVSGKFVNGPVDIDLSFLDDSSSKEESSIKDDSSSKAESVSDEEFFSDEGSENTNVKGVVSE</sequence>
<evidence type="ECO:0000313" key="2">
    <source>
        <dbReference type="Proteomes" id="UP001056120"/>
    </source>
</evidence>
<organism evidence="1 2">
    <name type="scientific">Smallanthus sonchifolius</name>
    <dbReference type="NCBI Taxonomy" id="185202"/>
    <lineage>
        <taxon>Eukaryota</taxon>
        <taxon>Viridiplantae</taxon>
        <taxon>Streptophyta</taxon>
        <taxon>Embryophyta</taxon>
        <taxon>Tracheophyta</taxon>
        <taxon>Spermatophyta</taxon>
        <taxon>Magnoliopsida</taxon>
        <taxon>eudicotyledons</taxon>
        <taxon>Gunneridae</taxon>
        <taxon>Pentapetalae</taxon>
        <taxon>asterids</taxon>
        <taxon>campanulids</taxon>
        <taxon>Asterales</taxon>
        <taxon>Asteraceae</taxon>
        <taxon>Asteroideae</taxon>
        <taxon>Heliantheae alliance</taxon>
        <taxon>Millerieae</taxon>
        <taxon>Smallanthus</taxon>
    </lineage>
</organism>
<gene>
    <name evidence="1" type="ORF">L1987_08586</name>
</gene>